<dbReference type="Proteomes" id="UP000011777">
    <property type="component" value="Unassembled WGS sequence"/>
</dbReference>
<dbReference type="GO" id="GO:0016020">
    <property type="term" value="C:membrane"/>
    <property type="evidence" value="ECO:0007669"/>
    <property type="project" value="UniProtKB-SubCell"/>
</dbReference>
<sequence>MTDNNSSEPRSLENPYTDYVEPPMIFQQDIPTISEPEDDDDDDDDDNDNVVANPTANIGLLASANFSTDSLNDTTIDSYADYYNNNSYNNSPRKYSNSSSNGSPTMQRTNSSNTRSRPLSAFLMDSSNAISEDGQPIVPIFNNTPRSRNSLTFGVRTPTNTTFTPPQLAAPMGQFRSSSPSRSSSPQRINKHYRSSSPVRRGSSPSKIANPFNFQSQELMYQNNNGSNQTLQVKPAHRKGHKYKHSSVSMNLFQEPPPASIGDVQLSAIPDSYPIPTFNETLSSITSNQKLRFSWSLFHLSVSVIIFVFGFKYKLSSLSTLAHLVFYDSLGSFLIVFVDIMSNFEVWNKPSIAYPFGLGRVEVLVGFALSTSLVMVGFDLFSHFLEEFIILWVSPENHDDHEHSSHHVHAEVDSQSANWVIYMFLLVGTAIVSLISSNYILAYDRINEMINSQENVAFSGNKPNSLLGDEKHSDELKKMKMVLEAWKNNPTHVITLTYTLFLILSPLIPQSLTSELAVDMNEIATILVAILLCYNGWKLVKTLGGILLCSFPYSDYDYNVLKANIVDQILSKDFFKQNYRIEKFFITKFNYKLFVIGMKIDMKGANSDEEVRMKFEVNRIICNELNNLDSSHTIPEITIDIDRF</sequence>
<evidence type="ECO:0000256" key="1">
    <source>
        <dbReference type="ARBA" id="ARBA00004141"/>
    </source>
</evidence>
<evidence type="ECO:0000313" key="8">
    <source>
        <dbReference type="Proteomes" id="UP000011777"/>
    </source>
</evidence>
<feature type="transmembrane region" description="Helical" evidence="6">
    <location>
        <begin position="324"/>
        <end position="342"/>
    </location>
</feature>
<feature type="region of interest" description="Disordered" evidence="5">
    <location>
        <begin position="86"/>
        <end position="117"/>
    </location>
</feature>
<feature type="compositionally biased region" description="Low complexity" evidence="5">
    <location>
        <begin position="195"/>
        <end position="206"/>
    </location>
</feature>
<dbReference type="STRING" id="1245528.M3IKR1"/>
<feature type="compositionally biased region" description="Low complexity" evidence="5">
    <location>
        <begin position="86"/>
        <end position="103"/>
    </location>
</feature>
<dbReference type="OrthoDB" id="5382797at2759"/>
<name>M3IKR1_CANMX</name>
<accession>M3IKR1</accession>
<evidence type="ECO:0000256" key="4">
    <source>
        <dbReference type="ARBA" id="ARBA00023136"/>
    </source>
</evidence>
<feature type="region of interest" description="Disordered" evidence="5">
    <location>
        <begin position="1"/>
        <end position="53"/>
    </location>
</feature>
<dbReference type="InterPro" id="IPR027469">
    <property type="entry name" value="Cation_efflux_TMD_sf"/>
</dbReference>
<evidence type="ECO:0000256" key="3">
    <source>
        <dbReference type="ARBA" id="ARBA00022989"/>
    </source>
</evidence>
<dbReference type="HOGENOM" id="CLU_024994_1_1_1"/>
<feature type="transmembrane region" description="Helical" evidence="6">
    <location>
        <begin position="293"/>
        <end position="312"/>
    </location>
</feature>
<feature type="transmembrane region" description="Helical" evidence="6">
    <location>
        <begin position="363"/>
        <end position="385"/>
    </location>
</feature>
<feature type="compositionally biased region" description="Polar residues" evidence="5">
    <location>
        <begin position="104"/>
        <end position="117"/>
    </location>
</feature>
<feature type="compositionally biased region" description="Polar residues" evidence="5">
    <location>
        <begin position="141"/>
        <end position="165"/>
    </location>
</feature>
<keyword evidence="2 6" id="KW-0812">Transmembrane</keyword>
<keyword evidence="4 6" id="KW-0472">Membrane</keyword>
<dbReference type="Gene3D" id="1.20.1510.10">
    <property type="entry name" value="Cation efflux protein transmembrane domain"/>
    <property type="match status" value="1"/>
</dbReference>
<proteinExistence type="predicted"/>
<comment type="subcellular location">
    <subcellularLocation>
        <location evidence="1">Membrane</location>
        <topology evidence="1">Multi-pass membrane protein</topology>
    </subcellularLocation>
</comment>
<protein>
    <submittedName>
        <fullName evidence="7">Putative zinc-regulated gene transcription protein</fullName>
    </submittedName>
</protein>
<dbReference type="EMBL" id="AOGT01001787">
    <property type="protein sequence ID" value="EMG46981.1"/>
    <property type="molecule type" value="Genomic_DNA"/>
</dbReference>
<feature type="compositionally biased region" description="Acidic residues" evidence="5">
    <location>
        <begin position="35"/>
        <end position="48"/>
    </location>
</feature>
<dbReference type="eggNOG" id="ENOG502QV77">
    <property type="taxonomic scope" value="Eukaryota"/>
</dbReference>
<evidence type="ECO:0000313" key="7">
    <source>
        <dbReference type="EMBL" id="EMG46981.1"/>
    </source>
</evidence>
<organism evidence="7 8">
    <name type="scientific">Candida maltosa (strain Xu316)</name>
    <name type="common">Yeast</name>
    <dbReference type="NCBI Taxonomy" id="1245528"/>
    <lineage>
        <taxon>Eukaryota</taxon>
        <taxon>Fungi</taxon>
        <taxon>Dikarya</taxon>
        <taxon>Ascomycota</taxon>
        <taxon>Saccharomycotina</taxon>
        <taxon>Pichiomycetes</taxon>
        <taxon>Debaryomycetaceae</taxon>
        <taxon>Candida/Lodderomyces clade</taxon>
        <taxon>Candida</taxon>
    </lineage>
</organism>
<feature type="compositionally biased region" description="Low complexity" evidence="5">
    <location>
        <begin position="176"/>
        <end position="186"/>
    </location>
</feature>
<keyword evidence="3 6" id="KW-1133">Transmembrane helix</keyword>
<evidence type="ECO:0000256" key="5">
    <source>
        <dbReference type="SAM" id="MobiDB-lite"/>
    </source>
</evidence>
<dbReference type="OMA" id="FEVWSTG"/>
<feature type="transmembrane region" description="Helical" evidence="6">
    <location>
        <begin position="419"/>
        <end position="441"/>
    </location>
</feature>
<feature type="transmembrane region" description="Helical" evidence="6">
    <location>
        <begin position="520"/>
        <end position="537"/>
    </location>
</feature>
<comment type="caution">
    <text evidence="7">The sequence shown here is derived from an EMBL/GenBank/DDBJ whole genome shotgun (WGS) entry which is preliminary data.</text>
</comment>
<feature type="transmembrane region" description="Helical" evidence="6">
    <location>
        <begin position="489"/>
        <end position="508"/>
    </location>
</feature>
<keyword evidence="8" id="KW-1185">Reference proteome</keyword>
<dbReference type="AlphaFoldDB" id="M3IKR1"/>
<evidence type="ECO:0000256" key="6">
    <source>
        <dbReference type="SAM" id="Phobius"/>
    </source>
</evidence>
<feature type="region of interest" description="Disordered" evidence="5">
    <location>
        <begin position="131"/>
        <end position="207"/>
    </location>
</feature>
<evidence type="ECO:0000256" key="2">
    <source>
        <dbReference type="ARBA" id="ARBA00022692"/>
    </source>
</evidence>
<reference evidence="7 8" key="1">
    <citation type="submission" date="2013-02" db="EMBL/GenBank/DDBJ databases">
        <title>Genome sequence of Candida maltosa Xu316, a potential industrial strain for xylitol and ethanol production.</title>
        <authorList>
            <person name="Yu J."/>
            <person name="Wang Q."/>
            <person name="Geng X."/>
            <person name="Bao W."/>
            <person name="He P."/>
            <person name="Cai J."/>
        </authorList>
    </citation>
    <scope>NUCLEOTIDE SEQUENCE [LARGE SCALE GENOMIC DNA]</scope>
    <source>
        <strain evidence="8">Xu316</strain>
    </source>
</reference>
<gene>
    <name evidence="7" type="ORF">G210_2756</name>
</gene>